<organism evidence="3 4">
    <name type="scientific">Bergeyella porcorum</name>
    <dbReference type="NCBI Taxonomy" id="1735111"/>
    <lineage>
        <taxon>Bacteria</taxon>
        <taxon>Pseudomonadati</taxon>
        <taxon>Bacteroidota</taxon>
        <taxon>Flavobacteriia</taxon>
        <taxon>Flavobacteriales</taxon>
        <taxon>Weeksellaceae</taxon>
        <taxon>Bergeyella</taxon>
    </lineage>
</organism>
<reference evidence="3" key="1">
    <citation type="submission" date="2023-10" db="EMBL/GenBank/DDBJ databases">
        <title>Characterization and whole genome sequencing of a novel strain of Bergeyella porcorum QD2021 isolated from pig.</title>
        <authorList>
            <person name="Liu G."/>
            <person name="Chen C."/>
            <person name="Han X."/>
        </authorList>
    </citation>
    <scope>NUCLEOTIDE SEQUENCE</scope>
    <source>
        <strain evidence="3">QD2021</strain>
    </source>
</reference>
<proteinExistence type="predicted"/>
<evidence type="ECO:0000259" key="2">
    <source>
        <dbReference type="Pfam" id="PF13568"/>
    </source>
</evidence>
<accession>A0AAU0F3T0</accession>
<dbReference type="KEGG" id="bpor:BPO_1610"/>
<feature type="chain" id="PRO_5043927728" description="Outer membrane protein beta-barrel domain-containing protein" evidence="1">
    <location>
        <begin position="22"/>
        <end position="213"/>
    </location>
</feature>
<feature type="domain" description="Outer membrane protein beta-barrel" evidence="2">
    <location>
        <begin position="55"/>
        <end position="176"/>
    </location>
</feature>
<dbReference type="Proteomes" id="UP001432059">
    <property type="component" value="Chromosome"/>
</dbReference>
<sequence>MTTMKKLFCTALIGASVVASAQVTLSGKANLLFPTQDGTWKNTVQAVQNAYEAKGKNNVGFNVGLSAKIDLPTALFVMPEIYYTSFTNEFTDKITNTTIEAKSSRVDVPVLVGYNVLGKTLGAFIGPVMSYNLAKDNTYNDFVENVKNNFTVGYQFGAQAQIKKLIINARYEGAFTKDQRDFTNTAVNAVAGDYVVRYDSRPSMLILGVGYAF</sequence>
<feature type="signal peptide" evidence="1">
    <location>
        <begin position="1"/>
        <end position="21"/>
    </location>
</feature>
<protein>
    <recommendedName>
        <fullName evidence="2">Outer membrane protein beta-barrel domain-containing protein</fullName>
    </recommendedName>
</protein>
<dbReference type="Pfam" id="PF13568">
    <property type="entry name" value="OMP_b-brl_2"/>
    <property type="match status" value="1"/>
</dbReference>
<dbReference type="EMBL" id="CP136426">
    <property type="protein sequence ID" value="WOC52257.1"/>
    <property type="molecule type" value="Genomic_DNA"/>
</dbReference>
<gene>
    <name evidence="3" type="ORF">BPO_1610</name>
</gene>
<keyword evidence="1" id="KW-0732">Signal</keyword>
<dbReference type="AlphaFoldDB" id="A0AAU0F3T0"/>
<evidence type="ECO:0000313" key="4">
    <source>
        <dbReference type="Proteomes" id="UP001432059"/>
    </source>
</evidence>
<keyword evidence="4" id="KW-1185">Reference proteome</keyword>
<evidence type="ECO:0000256" key="1">
    <source>
        <dbReference type="SAM" id="SignalP"/>
    </source>
</evidence>
<evidence type="ECO:0000313" key="3">
    <source>
        <dbReference type="EMBL" id="WOC52257.1"/>
    </source>
</evidence>
<dbReference type="InterPro" id="IPR025665">
    <property type="entry name" value="Beta-barrel_OMP_2"/>
</dbReference>
<name>A0AAU0F3T0_9FLAO</name>